<feature type="domain" description="Disease resistance R13L4/SHOC-2-like LRR" evidence="9">
    <location>
        <begin position="1108"/>
        <end position="1253"/>
    </location>
</feature>
<name>A0A7J0GJA6_9ERIC</name>
<evidence type="ECO:0000259" key="7">
    <source>
        <dbReference type="Pfam" id="PF18052"/>
    </source>
</evidence>
<dbReference type="PANTHER" id="PTHR23155">
    <property type="entry name" value="DISEASE RESISTANCE PROTEIN RP"/>
    <property type="match status" value="1"/>
</dbReference>
<feature type="domain" description="Disease resistance N-terminal" evidence="7">
    <location>
        <begin position="343"/>
        <end position="407"/>
    </location>
</feature>
<dbReference type="Pfam" id="PF18052">
    <property type="entry name" value="Rx_N"/>
    <property type="match status" value="4"/>
</dbReference>
<dbReference type="Pfam" id="PF00931">
    <property type="entry name" value="NB-ARC"/>
    <property type="match status" value="1"/>
</dbReference>
<dbReference type="GO" id="GO:0043531">
    <property type="term" value="F:ADP binding"/>
    <property type="evidence" value="ECO:0007669"/>
    <property type="project" value="InterPro"/>
</dbReference>
<dbReference type="PRINTS" id="PR00364">
    <property type="entry name" value="DISEASERSIST"/>
</dbReference>
<feature type="compositionally biased region" description="Polar residues" evidence="5">
    <location>
        <begin position="611"/>
        <end position="623"/>
    </location>
</feature>
<feature type="domain" description="Disease resistance N-terminal" evidence="7">
    <location>
        <begin position="10"/>
        <end position="90"/>
    </location>
</feature>
<dbReference type="SUPFAM" id="SSF52540">
    <property type="entry name" value="P-loop containing nucleoside triphosphate hydrolases"/>
    <property type="match status" value="1"/>
</dbReference>
<dbReference type="InterPro" id="IPR027417">
    <property type="entry name" value="P-loop_NTPase"/>
</dbReference>
<evidence type="ECO:0000259" key="9">
    <source>
        <dbReference type="Pfam" id="PF23598"/>
    </source>
</evidence>
<evidence type="ECO:0000256" key="1">
    <source>
        <dbReference type="ARBA" id="ARBA00022737"/>
    </source>
</evidence>
<feature type="region of interest" description="Disordered" evidence="5">
    <location>
        <begin position="460"/>
        <end position="490"/>
    </location>
</feature>
<dbReference type="CDD" id="cd14798">
    <property type="entry name" value="RX-CC_like"/>
    <property type="match status" value="1"/>
</dbReference>
<feature type="domain" description="NB-ARC" evidence="6">
    <location>
        <begin position="811"/>
        <end position="985"/>
    </location>
</feature>
<gene>
    <name evidence="10" type="ORF">Acr_22g0002190</name>
</gene>
<dbReference type="Pfam" id="PF23598">
    <property type="entry name" value="LRR_14"/>
    <property type="match status" value="1"/>
</dbReference>
<reference evidence="10 11" key="1">
    <citation type="submission" date="2019-07" db="EMBL/GenBank/DDBJ databases">
        <title>De Novo Assembly of kiwifruit Actinidia rufa.</title>
        <authorList>
            <person name="Sugita-Konishi S."/>
            <person name="Sato K."/>
            <person name="Mori E."/>
            <person name="Abe Y."/>
            <person name="Kisaki G."/>
            <person name="Hamano K."/>
            <person name="Suezawa K."/>
            <person name="Otani M."/>
            <person name="Fukuda T."/>
            <person name="Manabe T."/>
            <person name="Gomi K."/>
            <person name="Tabuchi M."/>
            <person name="Akimitsu K."/>
            <person name="Kataoka I."/>
        </authorList>
    </citation>
    <scope>NUCLEOTIDE SEQUENCE [LARGE SCALE GENOMIC DNA]</scope>
    <source>
        <strain evidence="11">cv. Fuchu</strain>
    </source>
</reference>
<evidence type="ECO:0000256" key="4">
    <source>
        <dbReference type="ARBA" id="ARBA00022840"/>
    </source>
</evidence>
<proteinExistence type="predicted"/>
<dbReference type="InterPro" id="IPR044974">
    <property type="entry name" value="Disease_R_plants"/>
</dbReference>
<keyword evidence="3" id="KW-0611">Plant defense</keyword>
<protein>
    <submittedName>
        <fullName evidence="10">Uncharacterized protein</fullName>
    </submittedName>
</protein>
<dbReference type="Pfam" id="PF23559">
    <property type="entry name" value="WHD_DRP"/>
    <property type="match status" value="1"/>
</dbReference>
<dbReference type="EMBL" id="BJWL01000022">
    <property type="protein sequence ID" value="GFZ10821.1"/>
    <property type="molecule type" value="Genomic_DNA"/>
</dbReference>
<evidence type="ECO:0000313" key="11">
    <source>
        <dbReference type="Proteomes" id="UP000585474"/>
    </source>
</evidence>
<dbReference type="InterPro" id="IPR038005">
    <property type="entry name" value="RX-like_CC"/>
</dbReference>
<keyword evidence="11" id="KW-1185">Reference proteome</keyword>
<dbReference type="InterPro" id="IPR055414">
    <property type="entry name" value="LRR_R13L4/SHOC2-like"/>
</dbReference>
<keyword evidence="4" id="KW-0067">ATP-binding</keyword>
<evidence type="ECO:0000256" key="2">
    <source>
        <dbReference type="ARBA" id="ARBA00022741"/>
    </source>
</evidence>
<dbReference type="Gene3D" id="1.20.5.4130">
    <property type="match status" value="4"/>
</dbReference>
<dbReference type="Proteomes" id="UP000585474">
    <property type="component" value="Unassembled WGS sequence"/>
</dbReference>
<dbReference type="GO" id="GO:0005524">
    <property type="term" value="F:ATP binding"/>
    <property type="evidence" value="ECO:0007669"/>
    <property type="project" value="UniProtKB-KW"/>
</dbReference>
<evidence type="ECO:0000256" key="5">
    <source>
        <dbReference type="SAM" id="MobiDB-lite"/>
    </source>
</evidence>
<evidence type="ECO:0000259" key="6">
    <source>
        <dbReference type="Pfam" id="PF00931"/>
    </source>
</evidence>
<feature type="domain" description="Disease resistance N-terminal" evidence="7">
    <location>
        <begin position="489"/>
        <end position="553"/>
    </location>
</feature>
<organism evidence="10 11">
    <name type="scientific">Actinidia rufa</name>
    <dbReference type="NCBI Taxonomy" id="165716"/>
    <lineage>
        <taxon>Eukaryota</taxon>
        <taxon>Viridiplantae</taxon>
        <taxon>Streptophyta</taxon>
        <taxon>Embryophyta</taxon>
        <taxon>Tracheophyta</taxon>
        <taxon>Spermatophyta</taxon>
        <taxon>Magnoliopsida</taxon>
        <taxon>eudicotyledons</taxon>
        <taxon>Gunneridae</taxon>
        <taxon>Pentapetalae</taxon>
        <taxon>asterids</taxon>
        <taxon>Ericales</taxon>
        <taxon>Actinidiaceae</taxon>
        <taxon>Actinidia</taxon>
    </lineage>
</organism>
<comment type="caution">
    <text evidence="10">The sequence shown here is derived from an EMBL/GenBank/DDBJ whole genome shotgun (WGS) entry which is preliminary data.</text>
</comment>
<sequence length="1534" mass="177650">MAMPMPTFVVVQTLADILIREAKILIGIERDVEWIERELRLMQSSLEYVEAKREPSQDETKWAGVAREIIQEVENAIEIFLIKTEHYKKERPFEEISYFTKQRPKQQDGTYSLQCRPSSSREPQIIREVIDAVASIIHKVNAVVSQNLLVYMGVLEIVESIVDEYKHLHGILSNFKSEEDLDERTIAWFEEIKDTSHFTDQIFESFINKRKTGISHFTEQIFESVISNGAQQLSKTGISLFTERIFGSFISKRAQKLRKTVVSNLVASPFYKDLRFSKKNLLRVRFKILDLYNKMWTFGIGDLKGCPNSMVQLITGVPSHVVGRQRVITRVPSHVVETTPTSFASNAFDQLGSIKGNLRIMQALFKDINGIEYQDQRIKDWLDEMREIAHDPIIKDLDEFVSKSEEDQARAPLWKPKLGLREWIDKQRILRKIKLMSHKFRDISERKWTYDIGIESKRSSDNVEDRSQQLNRPSTSDVAGNQDIRNPKQEQVESIRRERKLMCALWEDVKSMDEQNARIKVWADQMQDAAEDAKKFIDSYVYKIEQKRVGVLRRFHFTEFVVPREIKRIKNRIHEISKTKWTYDIGGIQRRKGQTSVDTERDISLPEPESPSVQARPISSTSVDTERGISIPEPESPSVQARPISSYLTDIKITFSIFILSFSVTIQDVLLNRQTSNPIEQLRKNVEFIKNHRSLMRALLEDVGELERCDGQLKAWVKEIKVVATDVDAAMLDYNETTKNNWRGFVKRYEIAPRFEHIMHKIEDISSRKMFYGIEINERREAVSTMDRDEHKTLPLSILTERKDIVSFYEDMQAVMGQLLTDNKRCSKISIVGMEGIGKTTLADLIYNSTATRYFPCHAWVSIPSNCNADAILKDIEEQVLRSLCEHKRKHKGLQEQKGQRIGREEPMQTLNSILEGNRHLIVLDNVSTTEIWDTVIKEFPITLNGSRIILTTRDVDVATHADPKNVPHKLQLLSDDDSWALFTQTLTIPHGLLERSKKLNPPLMHGQGFFKNPNLDQKPWQKTVDVMKGGLPLYLKHTHFYLGRFPAEFEIPLRRLIILWIAEGLVHQRRGDEDPPESVAQRYLAELIDRNMVQVAKRNLNGPELPKALGELVLLRYLGLRWTYLESLPSFISKLLNLQTLDVKHTSISSLPTSIWKMAQLRHLFLDESYRCRFVPRPSGYCLTDLQTLWSVFIDEDSPVRDGLDRLINLKRLGVTSRLMSSRSLDMSSQLELVAEWVEKLKQLESLRLKSFDKKGSGLLKDPMPTLGHFPNLRVLRLFSESFLGKHMHCSSGSFPQLRILKLWKLDQLKEWKVENGAFPNIIDLDIRSCKNLRMLPGELRNSRTLQISKFSDMPEEWDGFEKNVPCAPNDDNDVDKSNVAKTSINLLSEIREKLLKRTINKSQKIFLRRIATEELPIESTECPFCGAEPESAVHLFFLCKPVKMIWFSKWGIRTDDFPKLSISDWINHILTPSLIFGDLPLNETDFLLFAVILMEKTWLWRERAISDHVEVDPDLIYQETCSSFMNNLVIRE</sequence>
<dbReference type="SUPFAM" id="SSF52058">
    <property type="entry name" value="L domain-like"/>
    <property type="match status" value="1"/>
</dbReference>
<dbReference type="InterPro" id="IPR002182">
    <property type="entry name" value="NB-ARC"/>
</dbReference>
<dbReference type="Gene3D" id="3.40.50.300">
    <property type="entry name" value="P-loop containing nucleotide triphosphate hydrolases"/>
    <property type="match status" value="1"/>
</dbReference>
<feature type="region of interest" description="Disordered" evidence="5">
    <location>
        <begin position="592"/>
        <end position="637"/>
    </location>
</feature>
<dbReference type="PANTHER" id="PTHR23155:SF955">
    <property type="entry name" value="AAA+ ATPASE DOMAIN-CONTAINING PROTEIN"/>
    <property type="match status" value="1"/>
</dbReference>
<evidence type="ECO:0000259" key="8">
    <source>
        <dbReference type="Pfam" id="PF23559"/>
    </source>
</evidence>
<dbReference type="Gene3D" id="3.80.10.10">
    <property type="entry name" value="Ribonuclease Inhibitor"/>
    <property type="match status" value="1"/>
</dbReference>
<dbReference type="GO" id="GO:0098542">
    <property type="term" value="P:defense response to other organism"/>
    <property type="evidence" value="ECO:0007669"/>
    <property type="project" value="TreeGrafter"/>
</dbReference>
<accession>A0A7J0GJA6</accession>
<keyword evidence="2" id="KW-0547">Nucleotide-binding</keyword>
<feature type="domain" description="Disease resistance protein winged helix" evidence="8">
    <location>
        <begin position="1046"/>
        <end position="1099"/>
    </location>
</feature>
<dbReference type="InterPro" id="IPR041118">
    <property type="entry name" value="Rx_N"/>
</dbReference>
<feature type="domain" description="Disease resistance N-terminal" evidence="7">
    <location>
        <begin position="677"/>
        <end position="731"/>
    </location>
</feature>
<evidence type="ECO:0000256" key="3">
    <source>
        <dbReference type="ARBA" id="ARBA00022821"/>
    </source>
</evidence>
<feature type="compositionally biased region" description="Polar residues" evidence="5">
    <location>
        <begin position="468"/>
        <end position="479"/>
    </location>
</feature>
<dbReference type="OrthoDB" id="611536at2759"/>
<dbReference type="InterPro" id="IPR058922">
    <property type="entry name" value="WHD_DRP"/>
</dbReference>
<dbReference type="InterPro" id="IPR032675">
    <property type="entry name" value="LRR_dom_sf"/>
</dbReference>
<keyword evidence="1" id="KW-0677">Repeat</keyword>
<evidence type="ECO:0000313" key="10">
    <source>
        <dbReference type="EMBL" id="GFZ10821.1"/>
    </source>
</evidence>